<keyword evidence="1" id="KW-0175">Coiled coil</keyword>
<feature type="compositionally biased region" description="Basic residues" evidence="2">
    <location>
        <begin position="163"/>
        <end position="174"/>
    </location>
</feature>
<accession>A0A0L0HH12</accession>
<dbReference type="AlphaFoldDB" id="A0A0L0HH12"/>
<sequence length="569" mass="64036">MPPKRLPPLQEKPEIVLGSRSSGTGSPYRQAASRGGGRVLLAAGKALKKGRIRKKKDGDDDGESDASGNEDENDSGDSESESESNGSEEEDAVEDEVADDEDDDDDDNDDDDDDEEHEKASDFIASLHASINAAAAAALESQPHDARREHSLLPSTGAPNPPRPRRQKAVRRPSARREAIRLSHAPVKLTGSQFELFTASTGGGIRTGDPYARFLIGPRTERLQVPTVEEAGRSKTDRQMAAKGLMVGKAPAGGIIARSFPVSKRKRKQMQMAEIKAELVSKWERLEDLRLQIIARMKSLKHYHGELQSLKDENKQLKEEHQRITAEMNTRVSEILDSNDDQNRTILQVHRERKQQRAKLERDMARFHAAADERIQELEKVVRERQSSLEEAERDLEELVEFENLVDIDPDAMSKQISAVQARRDALLVEHERKLAALSEHAETEGKESEQLFVDKIMAIIDQEKSQLTSTFDDVLKVSVKINKRLRREIALQQEHQLKIELEIEAKMAEQRRAFEMKRKMVDTRRKVLQLSKFMTCTPDMEFSVGDVFTERNTSKDDRVVSTALAASS</sequence>
<dbReference type="OMA" id="DERNEHK"/>
<feature type="coiled-coil region" evidence="1">
    <location>
        <begin position="300"/>
        <end position="327"/>
    </location>
</feature>
<proteinExistence type="predicted"/>
<feature type="region of interest" description="Disordered" evidence="2">
    <location>
        <begin position="136"/>
        <end position="178"/>
    </location>
</feature>
<dbReference type="EMBL" id="KQ257456">
    <property type="protein sequence ID" value="KND00069.1"/>
    <property type="molecule type" value="Genomic_DNA"/>
</dbReference>
<feature type="region of interest" description="Disordered" evidence="2">
    <location>
        <begin position="1"/>
        <end position="123"/>
    </location>
</feature>
<feature type="compositionally biased region" description="Basic and acidic residues" evidence="2">
    <location>
        <begin position="142"/>
        <end position="151"/>
    </location>
</feature>
<evidence type="ECO:0000256" key="2">
    <source>
        <dbReference type="SAM" id="MobiDB-lite"/>
    </source>
</evidence>
<name>A0A0L0HH12_SPIPD</name>
<evidence type="ECO:0000313" key="4">
    <source>
        <dbReference type="Proteomes" id="UP000053201"/>
    </source>
</evidence>
<keyword evidence="4" id="KW-1185">Reference proteome</keyword>
<gene>
    <name evidence="3" type="ORF">SPPG_09192</name>
</gene>
<reference evidence="3 4" key="1">
    <citation type="submission" date="2009-08" db="EMBL/GenBank/DDBJ databases">
        <title>The Genome Sequence of Spizellomyces punctatus strain DAOM BR117.</title>
        <authorList>
            <consortium name="The Broad Institute Genome Sequencing Platform"/>
            <person name="Russ C."/>
            <person name="Cuomo C."/>
            <person name="Shea T."/>
            <person name="Young S.K."/>
            <person name="Zeng Q."/>
            <person name="Koehrsen M."/>
            <person name="Haas B."/>
            <person name="Borodovsky M."/>
            <person name="Guigo R."/>
            <person name="Alvarado L."/>
            <person name="Berlin A."/>
            <person name="Bochicchio J."/>
            <person name="Borenstein D."/>
            <person name="Chapman S."/>
            <person name="Chen Z."/>
            <person name="Engels R."/>
            <person name="Freedman E."/>
            <person name="Gellesch M."/>
            <person name="Goldberg J."/>
            <person name="Griggs A."/>
            <person name="Gujja S."/>
            <person name="Heiman D."/>
            <person name="Hepburn T."/>
            <person name="Howarth C."/>
            <person name="Jen D."/>
            <person name="Larson L."/>
            <person name="Lewis B."/>
            <person name="Mehta T."/>
            <person name="Park D."/>
            <person name="Pearson M."/>
            <person name="Roberts A."/>
            <person name="Saif S."/>
            <person name="Shenoy N."/>
            <person name="Sisk P."/>
            <person name="Stolte C."/>
            <person name="Sykes S."/>
            <person name="Thomson T."/>
            <person name="Walk T."/>
            <person name="White J."/>
            <person name="Yandava C."/>
            <person name="Burger G."/>
            <person name="Gray M.W."/>
            <person name="Holland P.W.H."/>
            <person name="King N."/>
            <person name="Lang F.B.F."/>
            <person name="Roger A.J."/>
            <person name="Ruiz-Trillo I."/>
            <person name="Lander E."/>
            <person name="Nusbaum C."/>
        </authorList>
    </citation>
    <scope>NUCLEOTIDE SEQUENCE [LARGE SCALE GENOMIC DNA]</scope>
    <source>
        <strain evidence="3 4">DAOM BR117</strain>
    </source>
</reference>
<dbReference type="VEuPathDB" id="FungiDB:SPPG_09192"/>
<feature type="compositionally biased region" description="Acidic residues" evidence="2">
    <location>
        <begin position="59"/>
        <end position="116"/>
    </location>
</feature>
<evidence type="ECO:0000256" key="1">
    <source>
        <dbReference type="SAM" id="Coils"/>
    </source>
</evidence>
<organism evidence="3 4">
    <name type="scientific">Spizellomyces punctatus (strain DAOM BR117)</name>
    <dbReference type="NCBI Taxonomy" id="645134"/>
    <lineage>
        <taxon>Eukaryota</taxon>
        <taxon>Fungi</taxon>
        <taxon>Fungi incertae sedis</taxon>
        <taxon>Chytridiomycota</taxon>
        <taxon>Chytridiomycota incertae sedis</taxon>
        <taxon>Chytridiomycetes</taxon>
        <taxon>Spizellomycetales</taxon>
        <taxon>Spizellomycetaceae</taxon>
        <taxon>Spizellomyces</taxon>
    </lineage>
</organism>
<protein>
    <submittedName>
        <fullName evidence="3">Uncharacterized protein</fullName>
    </submittedName>
</protein>
<feature type="compositionally biased region" description="Basic residues" evidence="2">
    <location>
        <begin position="46"/>
        <end position="55"/>
    </location>
</feature>
<dbReference type="RefSeq" id="XP_016608108.1">
    <property type="nucleotide sequence ID" value="XM_016757349.1"/>
</dbReference>
<dbReference type="InParanoid" id="A0A0L0HH12"/>
<dbReference type="OrthoDB" id="2160890at2759"/>
<dbReference type="GeneID" id="27692317"/>
<dbReference type="Proteomes" id="UP000053201">
    <property type="component" value="Unassembled WGS sequence"/>
</dbReference>
<evidence type="ECO:0000313" key="3">
    <source>
        <dbReference type="EMBL" id="KND00069.1"/>
    </source>
</evidence>